<sequence length="152" mass="16814">MYSVASCVVGRSGITATWLWLAALSQLAHRRRWADIFPVTPATPRRWHRHLVARKWTYTDRTAVHRRFDQDAERVDSAGQSGLGHRRIRGGLARLGYVIAASTVWEILNTAGGKLDPFKPAASSSGSSRTSLSSSSSPMRHQPCRTAVHPPE</sequence>
<evidence type="ECO:0008006" key="4">
    <source>
        <dbReference type="Google" id="ProtNLM"/>
    </source>
</evidence>
<gene>
    <name evidence="2" type="ORF">GCM10010191_89590</name>
</gene>
<protein>
    <recommendedName>
        <fullName evidence="4">Transposase</fullName>
    </recommendedName>
</protein>
<dbReference type="EMBL" id="BAAARW010000044">
    <property type="protein sequence ID" value="GAA2456286.1"/>
    <property type="molecule type" value="Genomic_DNA"/>
</dbReference>
<evidence type="ECO:0000256" key="1">
    <source>
        <dbReference type="SAM" id="MobiDB-lite"/>
    </source>
</evidence>
<accession>A0ABN3KD95</accession>
<feature type="compositionally biased region" description="Low complexity" evidence="1">
    <location>
        <begin position="123"/>
        <end position="137"/>
    </location>
</feature>
<organism evidence="2 3">
    <name type="scientific">Actinomadura vinacea</name>
    <dbReference type="NCBI Taxonomy" id="115336"/>
    <lineage>
        <taxon>Bacteria</taxon>
        <taxon>Bacillati</taxon>
        <taxon>Actinomycetota</taxon>
        <taxon>Actinomycetes</taxon>
        <taxon>Streptosporangiales</taxon>
        <taxon>Thermomonosporaceae</taxon>
        <taxon>Actinomadura</taxon>
    </lineage>
</organism>
<reference evidence="2 3" key="1">
    <citation type="journal article" date="2019" name="Int. J. Syst. Evol. Microbiol.">
        <title>The Global Catalogue of Microorganisms (GCM) 10K type strain sequencing project: providing services to taxonomists for standard genome sequencing and annotation.</title>
        <authorList>
            <consortium name="The Broad Institute Genomics Platform"/>
            <consortium name="The Broad Institute Genome Sequencing Center for Infectious Disease"/>
            <person name="Wu L."/>
            <person name="Ma J."/>
        </authorList>
    </citation>
    <scope>NUCLEOTIDE SEQUENCE [LARGE SCALE GENOMIC DNA]</scope>
    <source>
        <strain evidence="2 3">JCM 3325</strain>
    </source>
</reference>
<comment type="caution">
    <text evidence="2">The sequence shown here is derived from an EMBL/GenBank/DDBJ whole genome shotgun (WGS) entry which is preliminary data.</text>
</comment>
<keyword evidence="3" id="KW-1185">Reference proteome</keyword>
<dbReference type="Proteomes" id="UP001501231">
    <property type="component" value="Unassembled WGS sequence"/>
</dbReference>
<evidence type="ECO:0000313" key="3">
    <source>
        <dbReference type="Proteomes" id="UP001501231"/>
    </source>
</evidence>
<proteinExistence type="predicted"/>
<evidence type="ECO:0000313" key="2">
    <source>
        <dbReference type="EMBL" id="GAA2456286.1"/>
    </source>
</evidence>
<feature type="region of interest" description="Disordered" evidence="1">
    <location>
        <begin position="117"/>
        <end position="152"/>
    </location>
</feature>
<name>A0ABN3KD95_9ACTN</name>